<dbReference type="AlphaFoldDB" id="A0AAD3HB92"/>
<comment type="similarity">
    <text evidence="4">Belongs to the HSF family.</text>
</comment>
<evidence type="ECO:0000313" key="8">
    <source>
        <dbReference type="Proteomes" id="UP001054902"/>
    </source>
</evidence>
<organism evidence="7 8">
    <name type="scientific">Chaetoceros tenuissimus</name>
    <dbReference type="NCBI Taxonomy" id="426638"/>
    <lineage>
        <taxon>Eukaryota</taxon>
        <taxon>Sar</taxon>
        <taxon>Stramenopiles</taxon>
        <taxon>Ochrophyta</taxon>
        <taxon>Bacillariophyta</taxon>
        <taxon>Coscinodiscophyceae</taxon>
        <taxon>Chaetocerotophycidae</taxon>
        <taxon>Chaetocerotales</taxon>
        <taxon>Chaetocerotaceae</taxon>
        <taxon>Chaetoceros</taxon>
    </lineage>
</organism>
<accession>A0AAD3HB92</accession>
<dbReference type="InterPro" id="IPR000232">
    <property type="entry name" value="HSF_DNA-bd"/>
</dbReference>
<dbReference type="SUPFAM" id="SSF46785">
    <property type="entry name" value="Winged helix' DNA-binding domain"/>
    <property type="match status" value="1"/>
</dbReference>
<sequence>MSTTDAVTALMALASSSSNAVEPSSSSSCSMIMERTTCDKRSLNENMFDDEPERNKFSNLSSNNPYKTNHFVPFETTYADKLPAIVNESASQGTIHSYASADSCLGLFTSELLQVLNRPENCNTITWSKDGKSFYVKNHLDFENVVMPNNFTCIRPRFEDFLQKLHLLGFTKFYDSAETTLPLFRHESFTRKEDSNKLAIFESRIQHSRLSHQYHDMHKQASFEQKNALMYAKRNSYSNSSYKPDVKIPKSTALRRLSCPSEILYRKRRNSLIKAMHRRNSCDEIDYPFRNLTDSPSSVLTKLNTMQKEERMINHGSNNKLLRHVHNRRQEHKEVMELAHSHLVHSMRLKKAHRQTNSEIRRTSSEHQFRQQPIHPTHQESFLSESNLRLQRGTRSNNDIRRGRRTVESMTSLNSIHSQSNSEIPQPSFPSRILYRRDYGSR</sequence>
<evidence type="ECO:0000313" key="7">
    <source>
        <dbReference type="EMBL" id="GFH57452.1"/>
    </source>
</evidence>
<evidence type="ECO:0000256" key="2">
    <source>
        <dbReference type="ARBA" id="ARBA00023125"/>
    </source>
</evidence>
<comment type="subcellular location">
    <subcellularLocation>
        <location evidence="1">Nucleus</location>
    </subcellularLocation>
</comment>
<evidence type="ECO:0000256" key="4">
    <source>
        <dbReference type="RuleBase" id="RU004020"/>
    </source>
</evidence>
<feature type="region of interest" description="Disordered" evidence="5">
    <location>
        <begin position="362"/>
        <end position="385"/>
    </location>
</feature>
<feature type="domain" description="HSF-type DNA-binding" evidence="6">
    <location>
        <begin position="104"/>
        <end position="204"/>
    </location>
</feature>
<dbReference type="InterPro" id="IPR036390">
    <property type="entry name" value="WH_DNA-bd_sf"/>
</dbReference>
<dbReference type="Gene3D" id="1.10.10.10">
    <property type="entry name" value="Winged helix-like DNA-binding domain superfamily/Winged helix DNA-binding domain"/>
    <property type="match status" value="1"/>
</dbReference>
<proteinExistence type="inferred from homology"/>
<evidence type="ECO:0000256" key="1">
    <source>
        <dbReference type="ARBA" id="ARBA00004123"/>
    </source>
</evidence>
<evidence type="ECO:0000259" key="6">
    <source>
        <dbReference type="SMART" id="SM00415"/>
    </source>
</evidence>
<dbReference type="GO" id="GO:0043565">
    <property type="term" value="F:sequence-specific DNA binding"/>
    <property type="evidence" value="ECO:0007669"/>
    <property type="project" value="InterPro"/>
</dbReference>
<dbReference type="GO" id="GO:0003700">
    <property type="term" value="F:DNA-binding transcription factor activity"/>
    <property type="evidence" value="ECO:0007669"/>
    <property type="project" value="InterPro"/>
</dbReference>
<protein>
    <recommendedName>
        <fullName evidence="6">HSF-type DNA-binding domain-containing protein</fullName>
    </recommendedName>
</protein>
<dbReference type="Proteomes" id="UP001054902">
    <property type="component" value="Unassembled WGS sequence"/>
</dbReference>
<evidence type="ECO:0000256" key="5">
    <source>
        <dbReference type="SAM" id="MobiDB-lite"/>
    </source>
</evidence>
<dbReference type="InterPro" id="IPR036388">
    <property type="entry name" value="WH-like_DNA-bd_sf"/>
</dbReference>
<reference evidence="7 8" key="1">
    <citation type="journal article" date="2021" name="Sci. Rep.">
        <title>The genome of the diatom Chaetoceros tenuissimus carries an ancient integrated fragment of an extant virus.</title>
        <authorList>
            <person name="Hongo Y."/>
            <person name="Kimura K."/>
            <person name="Takaki Y."/>
            <person name="Yoshida Y."/>
            <person name="Baba S."/>
            <person name="Kobayashi G."/>
            <person name="Nagasaki K."/>
            <person name="Hano T."/>
            <person name="Tomaru Y."/>
        </authorList>
    </citation>
    <scope>NUCLEOTIDE SEQUENCE [LARGE SCALE GENOMIC DNA]</scope>
    <source>
        <strain evidence="7 8">NIES-3715</strain>
    </source>
</reference>
<keyword evidence="3" id="KW-0539">Nucleus</keyword>
<dbReference type="EMBL" id="BLLK01000058">
    <property type="protein sequence ID" value="GFH57452.1"/>
    <property type="molecule type" value="Genomic_DNA"/>
</dbReference>
<gene>
    <name evidence="7" type="ORF">CTEN210_13928</name>
</gene>
<dbReference type="GO" id="GO:0005634">
    <property type="term" value="C:nucleus"/>
    <property type="evidence" value="ECO:0007669"/>
    <property type="project" value="UniProtKB-SubCell"/>
</dbReference>
<dbReference type="Pfam" id="PF00447">
    <property type="entry name" value="HSF_DNA-bind"/>
    <property type="match status" value="1"/>
</dbReference>
<keyword evidence="2" id="KW-0238">DNA-binding</keyword>
<evidence type="ECO:0000256" key="3">
    <source>
        <dbReference type="ARBA" id="ARBA00023242"/>
    </source>
</evidence>
<dbReference type="SMART" id="SM00415">
    <property type="entry name" value="HSF"/>
    <property type="match status" value="1"/>
</dbReference>
<keyword evidence="8" id="KW-1185">Reference proteome</keyword>
<comment type="caution">
    <text evidence="7">The sequence shown here is derived from an EMBL/GenBank/DDBJ whole genome shotgun (WGS) entry which is preliminary data.</text>
</comment>
<name>A0AAD3HB92_9STRA</name>